<dbReference type="RefSeq" id="WP_071930738.1">
    <property type="nucleotide sequence ID" value="NZ_CP018082.1"/>
</dbReference>
<evidence type="ECO:0000313" key="3">
    <source>
        <dbReference type="Proteomes" id="UP000183810"/>
    </source>
</evidence>
<feature type="transmembrane region" description="Helical" evidence="1">
    <location>
        <begin position="25"/>
        <end position="46"/>
    </location>
</feature>
<dbReference type="AlphaFoldDB" id="A0A1J0VZT5"/>
<organism evidence="2 3">
    <name type="scientific">Nocardia mangyaensis</name>
    <dbReference type="NCBI Taxonomy" id="2213200"/>
    <lineage>
        <taxon>Bacteria</taxon>
        <taxon>Bacillati</taxon>
        <taxon>Actinomycetota</taxon>
        <taxon>Actinomycetes</taxon>
        <taxon>Mycobacteriales</taxon>
        <taxon>Nocardiaceae</taxon>
        <taxon>Nocardia</taxon>
    </lineage>
</organism>
<keyword evidence="3" id="KW-1185">Reference proteome</keyword>
<dbReference type="Proteomes" id="UP000183810">
    <property type="component" value="Chromosome"/>
</dbReference>
<accession>A0A1J0VZT5</accession>
<proteinExistence type="predicted"/>
<dbReference type="EMBL" id="CP018082">
    <property type="protein sequence ID" value="APE37572.1"/>
    <property type="molecule type" value="Genomic_DNA"/>
</dbReference>
<gene>
    <name evidence="2" type="ORF">BOX37_30670</name>
</gene>
<keyword evidence="1" id="KW-0812">Transmembrane</keyword>
<reference evidence="2" key="1">
    <citation type="submission" date="2016-11" db="EMBL/GenBank/DDBJ databases">
        <authorList>
            <person name="Jaros S."/>
            <person name="Januszkiewicz K."/>
            <person name="Wedrychowicz H."/>
        </authorList>
    </citation>
    <scope>NUCLEOTIDE SEQUENCE [LARGE SCALE GENOMIC DNA]</scope>
    <source>
        <strain evidence="2">Y48</strain>
    </source>
</reference>
<dbReference type="KEGG" id="nsl:BOX37_30670"/>
<keyword evidence="1" id="KW-0472">Membrane</keyword>
<name>A0A1J0VZT5_9NOCA</name>
<feature type="transmembrane region" description="Helical" evidence="1">
    <location>
        <begin position="52"/>
        <end position="71"/>
    </location>
</feature>
<evidence type="ECO:0000313" key="2">
    <source>
        <dbReference type="EMBL" id="APE37572.1"/>
    </source>
</evidence>
<evidence type="ECO:0000256" key="1">
    <source>
        <dbReference type="SAM" id="Phobius"/>
    </source>
</evidence>
<keyword evidence="1" id="KW-1133">Transmembrane helix</keyword>
<protein>
    <submittedName>
        <fullName evidence="2">Uncharacterized protein</fullName>
    </submittedName>
</protein>
<feature type="transmembrane region" description="Helical" evidence="1">
    <location>
        <begin position="120"/>
        <end position="141"/>
    </location>
</feature>
<sequence>MNTDYRIKHLEMLQSIIARLSQQSFTVRGWSVTLVSVIFALLSAQSQHRSELILLALAPTWIFWGLDGYYLNLERRYRRLFASVAQQLHTPSDSGLLPFDMVTDSTHPLRDLVRGATAPSVAAIPVVLTALILGYWTFLVVTG</sequence>